<gene>
    <name evidence="2" type="ORF">KYE46_00965</name>
</gene>
<organism evidence="2 3">
    <name type="scientific">Gymnodinialimonas ceratoperidinii</name>
    <dbReference type="NCBI Taxonomy" id="2856823"/>
    <lineage>
        <taxon>Bacteria</taxon>
        <taxon>Pseudomonadati</taxon>
        <taxon>Pseudomonadota</taxon>
        <taxon>Alphaproteobacteria</taxon>
        <taxon>Rhodobacterales</taxon>
        <taxon>Paracoccaceae</taxon>
        <taxon>Gymnodinialimonas</taxon>
    </lineage>
</organism>
<dbReference type="KEGG" id="gce:KYE46_00965"/>
<dbReference type="InterPro" id="IPR001638">
    <property type="entry name" value="Solute-binding_3/MltF_N"/>
</dbReference>
<dbReference type="RefSeq" id="WP_219002816.1">
    <property type="nucleotide sequence ID" value="NZ_CP079194.1"/>
</dbReference>
<accession>A0A8F6YAT7</accession>
<protein>
    <submittedName>
        <fullName evidence="2">Transporter substrate-binding domain-containing protein</fullName>
    </submittedName>
</protein>
<feature type="domain" description="Solute-binding protein family 3/N-terminal" evidence="1">
    <location>
        <begin position="26"/>
        <end position="219"/>
    </location>
</feature>
<evidence type="ECO:0000313" key="3">
    <source>
        <dbReference type="Proteomes" id="UP000825009"/>
    </source>
</evidence>
<dbReference type="EMBL" id="CP079194">
    <property type="protein sequence ID" value="QXT39863.1"/>
    <property type="molecule type" value="Genomic_DNA"/>
</dbReference>
<dbReference type="Proteomes" id="UP000825009">
    <property type="component" value="Chromosome"/>
</dbReference>
<evidence type="ECO:0000313" key="2">
    <source>
        <dbReference type="EMBL" id="QXT39863.1"/>
    </source>
</evidence>
<proteinExistence type="predicted"/>
<dbReference type="AlphaFoldDB" id="A0A8F6YAT7"/>
<sequence>MLAACNGFQFPRDAENTLDTVLSEGEMTVAVSENPPWVAVESEEEPAGVEADLVRAFAEELGVSIEWVHLDAASALRGLEEGDINLAIGGFDRSTVTPIVGAAPSYAYFEEAIVIGARLNIDGPYDLENQTVFVPRDLPMTEAVRREGANPVTQWTDDVDFAVAPHWLLLANGLRPTETELRRAAHVMAVRQGENAWLMRLERFLRREADSIGAQLREALS</sequence>
<dbReference type="Pfam" id="PF00497">
    <property type="entry name" value="SBP_bac_3"/>
    <property type="match status" value="1"/>
</dbReference>
<name>A0A8F6YAT7_9RHOB</name>
<evidence type="ECO:0000259" key="1">
    <source>
        <dbReference type="SMART" id="SM00062"/>
    </source>
</evidence>
<dbReference type="SMART" id="SM00062">
    <property type="entry name" value="PBPb"/>
    <property type="match status" value="1"/>
</dbReference>
<reference evidence="2 3" key="1">
    <citation type="submission" date="2021-07" db="EMBL/GenBank/DDBJ databases">
        <title>A novel Jannaschia species isolated from marine dinoflagellate Ceratoperidinium margalefii.</title>
        <authorList>
            <person name="Jiang Y."/>
            <person name="Li Z."/>
        </authorList>
    </citation>
    <scope>NUCLEOTIDE SEQUENCE [LARGE SCALE GENOMIC DNA]</scope>
    <source>
        <strain evidence="2 3">J12C1-MA-4</strain>
    </source>
</reference>
<keyword evidence="3" id="KW-1185">Reference proteome</keyword>